<dbReference type="PANTHER" id="PTHR46211:SF14">
    <property type="entry name" value="GLYCEROPHOSPHODIESTER PHOSPHODIESTERASE"/>
    <property type="match status" value="1"/>
</dbReference>
<organism evidence="3 4">
    <name type="scientific">Pleurotus ostreatus</name>
    <name type="common">Oyster mushroom</name>
    <name type="synonym">White-rot fungus</name>
    <dbReference type="NCBI Taxonomy" id="5322"/>
    <lineage>
        <taxon>Eukaryota</taxon>
        <taxon>Fungi</taxon>
        <taxon>Dikarya</taxon>
        <taxon>Basidiomycota</taxon>
        <taxon>Agaricomycotina</taxon>
        <taxon>Agaricomycetes</taxon>
        <taxon>Agaricomycetidae</taxon>
        <taxon>Agaricales</taxon>
        <taxon>Pleurotineae</taxon>
        <taxon>Pleurotaceae</taxon>
        <taxon>Pleurotus</taxon>
    </lineage>
</organism>
<dbReference type="InterPro" id="IPR017946">
    <property type="entry name" value="PLC-like_Pdiesterase_TIM-brl"/>
</dbReference>
<dbReference type="Proteomes" id="UP000623687">
    <property type="component" value="Unassembled WGS sequence"/>
</dbReference>
<evidence type="ECO:0000256" key="1">
    <source>
        <dbReference type="SAM" id="SignalP"/>
    </source>
</evidence>
<dbReference type="Gene3D" id="3.20.20.190">
    <property type="entry name" value="Phosphatidylinositol (PI) phosphodiesterase"/>
    <property type="match status" value="1"/>
</dbReference>
<dbReference type="SUPFAM" id="SSF51695">
    <property type="entry name" value="PLC-like phosphodiesterases"/>
    <property type="match status" value="1"/>
</dbReference>
<evidence type="ECO:0000259" key="2">
    <source>
        <dbReference type="PROSITE" id="PS51704"/>
    </source>
</evidence>
<dbReference type="AlphaFoldDB" id="A0A8H7A2G1"/>
<name>A0A8H7A2G1_PLEOS</name>
<accession>A0A8H7A2G1</accession>
<gene>
    <name evidence="3" type="ORF">PC9H_003980</name>
</gene>
<dbReference type="OrthoDB" id="1058301at2759"/>
<dbReference type="GO" id="GO:0006629">
    <property type="term" value="P:lipid metabolic process"/>
    <property type="evidence" value="ECO:0007669"/>
    <property type="project" value="InterPro"/>
</dbReference>
<evidence type="ECO:0000313" key="4">
    <source>
        <dbReference type="Proteomes" id="UP000623687"/>
    </source>
</evidence>
<feature type="chain" id="PRO_5034038739" description="GP-PDE domain-containing protein" evidence="1">
    <location>
        <begin position="22"/>
        <end position="365"/>
    </location>
</feature>
<keyword evidence="1" id="KW-0732">Signal</keyword>
<evidence type="ECO:0000313" key="3">
    <source>
        <dbReference type="EMBL" id="KAF7437144.1"/>
    </source>
</evidence>
<dbReference type="Pfam" id="PF03009">
    <property type="entry name" value="GDPD"/>
    <property type="match status" value="1"/>
</dbReference>
<dbReference type="PANTHER" id="PTHR46211">
    <property type="entry name" value="GLYCEROPHOSPHORYL DIESTER PHOSPHODIESTERASE"/>
    <property type="match status" value="1"/>
</dbReference>
<dbReference type="GeneID" id="59373798"/>
<dbReference type="PROSITE" id="PS51704">
    <property type="entry name" value="GP_PDE"/>
    <property type="match status" value="1"/>
</dbReference>
<dbReference type="InterPro" id="IPR030395">
    <property type="entry name" value="GP_PDE_dom"/>
</dbReference>
<protein>
    <recommendedName>
        <fullName evidence="2">GP-PDE domain-containing protein</fullName>
    </recommendedName>
</protein>
<feature type="domain" description="GP-PDE" evidence="2">
    <location>
        <begin position="30"/>
        <end position="338"/>
    </location>
</feature>
<dbReference type="EMBL" id="JACETU010000002">
    <property type="protein sequence ID" value="KAF7437144.1"/>
    <property type="molecule type" value="Genomic_DNA"/>
</dbReference>
<comment type="caution">
    <text evidence="3">The sequence shown here is derived from an EMBL/GenBank/DDBJ whole genome shotgun (WGS) entry which is preliminary data.</text>
</comment>
<feature type="signal peptide" evidence="1">
    <location>
        <begin position="1"/>
        <end position="21"/>
    </location>
</feature>
<dbReference type="RefSeq" id="XP_036635043.1">
    <property type="nucleotide sequence ID" value="XM_036773570.1"/>
</dbReference>
<keyword evidence="4" id="KW-1185">Reference proteome</keyword>
<dbReference type="VEuPathDB" id="FungiDB:PC9H_003980"/>
<proteinExistence type="predicted"/>
<dbReference type="GO" id="GO:0008081">
    <property type="term" value="F:phosphoric diester hydrolase activity"/>
    <property type="evidence" value="ECO:0007669"/>
    <property type="project" value="InterPro"/>
</dbReference>
<sequence length="365" mass="39972">MIWSTLLGFIVAFASSQWVSAAPSTHHRHVDIQGHRGGRGNTVENTLPSFAWGLINGAETLELDNGVTKDGVVVVWHDEDIEPAKCVDTKPAFPGDPLFPYVGKFIANLTLAQVKTLDCGSERLVDFPFQLTYPKTRISTLKETFDFVECADPQHKILWNIESKIDAQFPNLTRGVQDFVQRQHALFVASPYRRSITFQSFDWRSLIAMKKLDPSFVTSALIQDTTAFGPNNTTSPWLAGLRLDSFPGPSVGAQVSQAAHSIGAGIVSSSATAAGSPGDPARPGFVAFTDQTMIDEAHKLGLTIKPWTVDSLNLVERLVKMGVDGIITDFPDGVRRWAQQQGLKVAPKFSQEKVLACLAAHTKNW</sequence>
<reference evidence="3" key="1">
    <citation type="submission" date="2019-07" db="EMBL/GenBank/DDBJ databases">
        <authorList>
            <person name="Palmer J.M."/>
        </authorList>
    </citation>
    <scope>NUCLEOTIDE SEQUENCE</scope>
    <source>
        <strain evidence="3">PC9</strain>
    </source>
</reference>